<proteinExistence type="predicted"/>
<keyword evidence="2" id="KW-1185">Reference proteome</keyword>
<organism evidence="1 2">
    <name type="scientific">Aristolochia fimbriata</name>
    <name type="common">White veined hardy Dutchman's pipe vine</name>
    <dbReference type="NCBI Taxonomy" id="158543"/>
    <lineage>
        <taxon>Eukaryota</taxon>
        <taxon>Viridiplantae</taxon>
        <taxon>Streptophyta</taxon>
        <taxon>Embryophyta</taxon>
        <taxon>Tracheophyta</taxon>
        <taxon>Spermatophyta</taxon>
        <taxon>Magnoliopsida</taxon>
        <taxon>Magnoliidae</taxon>
        <taxon>Piperales</taxon>
        <taxon>Aristolochiaceae</taxon>
        <taxon>Aristolochia</taxon>
    </lineage>
</organism>
<dbReference type="PANTHER" id="PTHR36388">
    <property type="entry name" value="OS02G0469000 PROTEIN"/>
    <property type="match status" value="1"/>
</dbReference>
<comment type="caution">
    <text evidence="1">The sequence shown here is derived from an EMBL/GenBank/DDBJ whole genome shotgun (WGS) entry which is preliminary data.</text>
</comment>
<gene>
    <name evidence="1" type="ORF">H6P81_018784</name>
</gene>
<dbReference type="AlphaFoldDB" id="A0AAV7E483"/>
<dbReference type="Proteomes" id="UP000825729">
    <property type="component" value="Unassembled WGS sequence"/>
</dbReference>
<evidence type="ECO:0000313" key="2">
    <source>
        <dbReference type="Proteomes" id="UP000825729"/>
    </source>
</evidence>
<dbReference type="PANTHER" id="PTHR36388:SF1">
    <property type="entry name" value="OS02G0469000 PROTEIN"/>
    <property type="match status" value="1"/>
</dbReference>
<name>A0AAV7E483_ARIFI</name>
<dbReference type="EMBL" id="JAINDJ010000007">
    <property type="protein sequence ID" value="KAG9442930.1"/>
    <property type="molecule type" value="Genomic_DNA"/>
</dbReference>
<evidence type="ECO:0000313" key="1">
    <source>
        <dbReference type="EMBL" id="KAG9442930.1"/>
    </source>
</evidence>
<protein>
    <submittedName>
        <fullName evidence="1">Uncharacterized protein</fullName>
    </submittedName>
</protein>
<accession>A0AAV7E483</accession>
<sequence>MESHLGFQPYSNTEVKTALEVDEQQDSISSLIPDFGKVNLNSEPISSEDAAWIDSCFISNSGLPGGNLDLLKDALRRIVDSDFASFASLSTQEHENISARSDDETLIGELEATEVPAGEGLQFQDDIPYDLMSTFLDLDDIESVEDITLGPLEDLESPENIFQVWDLETHFEEDELSKELNRAIVERIPSFSSPEIENLISGMADLSF</sequence>
<reference evidence="1 2" key="1">
    <citation type="submission" date="2021-07" db="EMBL/GenBank/DDBJ databases">
        <title>The Aristolochia fimbriata genome: insights into angiosperm evolution, floral development and chemical biosynthesis.</title>
        <authorList>
            <person name="Jiao Y."/>
        </authorList>
    </citation>
    <scope>NUCLEOTIDE SEQUENCE [LARGE SCALE GENOMIC DNA]</scope>
    <source>
        <strain evidence="1">IBCAS-2021</strain>
        <tissue evidence="1">Leaf</tissue>
    </source>
</reference>